<reference evidence="1" key="1">
    <citation type="submission" date="2020-05" db="EMBL/GenBank/DDBJ databases">
        <authorList>
            <person name="Chiriac C."/>
            <person name="Salcher M."/>
            <person name="Ghai R."/>
            <person name="Kavagutti S V."/>
        </authorList>
    </citation>
    <scope>NUCLEOTIDE SEQUENCE</scope>
</reference>
<name>A0A6J6ENE4_9ZZZZ</name>
<dbReference type="EMBL" id="CAEZTT010000068">
    <property type="protein sequence ID" value="CAB4577577.1"/>
    <property type="molecule type" value="Genomic_DNA"/>
</dbReference>
<accession>A0A6J6ENE4</accession>
<gene>
    <name evidence="1" type="ORF">UFOPK1726_00668</name>
</gene>
<dbReference type="AlphaFoldDB" id="A0A6J6ENE4"/>
<protein>
    <submittedName>
        <fullName evidence="1">Unannotated protein</fullName>
    </submittedName>
</protein>
<sequence>MNNQSSPAQLLFPTVPANYCPEGKWSDILNSFITLYLNNGTVNIPFLNEVTPQQITTLQENVLSIQNQLDAVSYQTGSITSITTGIGTYTVTFSSAMPTSAYLITMNFNATATPTALPAWSISSGTKATTGFQFFANCPSGSNISSIVWSVYDLSVL</sequence>
<organism evidence="1">
    <name type="scientific">freshwater metagenome</name>
    <dbReference type="NCBI Taxonomy" id="449393"/>
    <lineage>
        <taxon>unclassified sequences</taxon>
        <taxon>metagenomes</taxon>
        <taxon>ecological metagenomes</taxon>
    </lineage>
</organism>
<proteinExistence type="predicted"/>
<evidence type="ECO:0000313" key="1">
    <source>
        <dbReference type="EMBL" id="CAB4577577.1"/>
    </source>
</evidence>